<dbReference type="Proteomes" id="UP000228934">
    <property type="component" value="Unassembled WGS sequence"/>
</dbReference>
<accession>A0A2G9S4N2</accession>
<gene>
    <name evidence="1" type="ORF">AB205_0167330</name>
</gene>
<dbReference type="AlphaFoldDB" id="A0A2G9S4N2"/>
<dbReference type="OrthoDB" id="532420at2759"/>
<protein>
    <submittedName>
        <fullName evidence="1">Uncharacterized protein</fullName>
    </submittedName>
</protein>
<reference evidence="2" key="1">
    <citation type="journal article" date="2017" name="Nat. Commun.">
        <title>The North American bullfrog draft genome provides insight into hormonal regulation of long noncoding RNA.</title>
        <authorList>
            <person name="Hammond S.A."/>
            <person name="Warren R.L."/>
            <person name="Vandervalk B.P."/>
            <person name="Kucuk E."/>
            <person name="Khan H."/>
            <person name="Gibb E.A."/>
            <person name="Pandoh P."/>
            <person name="Kirk H."/>
            <person name="Zhao Y."/>
            <person name="Jones M."/>
            <person name="Mungall A.J."/>
            <person name="Coope R."/>
            <person name="Pleasance S."/>
            <person name="Moore R.A."/>
            <person name="Holt R.A."/>
            <person name="Round J.M."/>
            <person name="Ohora S."/>
            <person name="Walle B.V."/>
            <person name="Veldhoen N."/>
            <person name="Helbing C.C."/>
            <person name="Birol I."/>
        </authorList>
    </citation>
    <scope>NUCLEOTIDE SEQUENCE [LARGE SCALE GENOMIC DNA]</scope>
</reference>
<name>A0A2G9S4N2_AQUCT</name>
<organism evidence="1 2">
    <name type="scientific">Aquarana catesbeiana</name>
    <name type="common">American bullfrog</name>
    <name type="synonym">Rana catesbeiana</name>
    <dbReference type="NCBI Taxonomy" id="8400"/>
    <lineage>
        <taxon>Eukaryota</taxon>
        <taxon>Metazoa</taxon>
        <taxon>Chordata</taxon>
        <taxon>Craniata</taxon>
        <taxon>Vertebrata</taxon>
        <taxon>Euteleostomi</taxon>
        <taxon>Amphibia</taxon>
        <taxon>Batrachia</taxon>
        <taxon>Anura</taxon>
        <taxon>Neobatrachia</taxon>
        <taxon>Ranoidea</taxon>
        <taxon>Ranidae</taxon>
        <taxon>Aquarana</taxon>
    </lineage>
</organism>
<proteinExistence type="predicted"/>
<keyword evidence="2" id="KW-1185">Reference proteome</keyword>
<evidence type="ECO:0000313" key="2">
    <source>
        <dbReference type="Proteomes" id="UP000228934"/>
    </source>
</evidence>
<dbReference type="EMBL" id="KV925771">
    <property type="protein sequence ID" value="PIO35097.1"/>
    <property type="molecule type" value="Genomic_DNA"/>
</dbReference>
<sequence length="99" mass="11127">MLIYGHATYMAQRPPPDSWNVAPPCHVTRDVFSIPASLLNSSILASRPRHTRTCNPASQETAERSIQTSGFFDQTRVCRKDLKHVSNLKSVRFSTGKVR</sequence>
<evidence type="ECO:0000313" key="1">
    <source>
        <dbReference type="EMBL" id="PIO35097.1"/>
    </source>
</evidence>